<keyword evidence="3" id="KW-1185">Reference proteome</keyword>
<dbReference type="EMBL" id="CP002582">
    <property type="protein sequence ID" value="ADZ85354.1"/>
    <property type="molecule type" value="Genomic_DNA"/>
</dbReference>
<gene>
    <name evidence="2" type="ordered locus">Clole_3671</name>
</gene>
<accession>F2JH14</accession>
<proteinExistence type="predicted"/>
<keyword evidence="1" id="KW-0472">Membrane</keyword>
<keyword evidence="1" id="KW-1133">Transmembrane helix</keyword>
<dbReference type="RefSeq" id="WP_013658630.1">
    <property type="nucleotide sequence ID" value="NC_015275.1"/>
</dbReference>
<organism evidence="2 3">
    <name type="scientific">Cellulosilyticum lentocellum (strain ATCC 49066 / DSM 5427 / NCIMB 11756 / RHM5)</name>
    <name type="common">Clostridium lentocellum</name>
    <dbReference type="NCBI Taxonomy" id="642492"/>
    <lineage>
        <taxon>Bacteria</taxon>
        <taxon>Bacillati</taxon>
        <taxon>Bacillota</taxon>
        <taxon>Clostridia</taxon>
        <taxon>Lachnospirales</taxon>
        <taxon>Cellulosilyticaceae</taxon>
        <taxon>Cellulosilyticum</taxon>
    </lineage>
</organism>
<evidence type="ECO:0000313" key="2">
    <source>
        <dbReference type="EMBL" id="ADZ85354.1"/>
    </source>
</evidence>
<feature type="transmembrane region" description="Helical" evidence="1">
    <location>
        <begin position="125"/>
        <end position="148"/>
    </location>
</feature>
<dbReference type="AlphaFoldDB" id="F2JH14"/>
<protein>
    <recommendedName>
        <fullName evidence="4">DUF5673 domain-containing protein</fullName>
    </recommendedName>
</protein>
<evidence type="ECO:0000256" key="1">
    <source>
        <dbReference type="SAM" id="Phobius"/>
    </source>
</evidence>
<feature type="transmembrane region" description="Helical" evidence="1">
    <location>
        <begin position="99"/>
        <end position="119"/>
    </location>
</feature>
<name>F2JH14_CELLD</name>
<reference evidence="2 3" key="1">
    <citation type="journal article" date="2011" name="J. Bacteriol.">
        <title>Complete genome sequence of the cellulose-degrading bacterium Cellulosilyticum lentocellum.</title>
        <authorList>
            <consortium name="US DOE Joint Genome Institute"/>
            <person name="Miller D.A."/>
            <person name="Suen G."/>
            <person name="Bruce D."/>
            <person name="Copeland A."/>
            <person name="Cheng J.F."/>
            <person name="Detter C."/>
            <person name="Goodwin L.A."/>
            <person name="Han C.S."/>
            <person name="Hauser L.J."/>
            <person name="Land M.L."/>
            <person name="Lapidus A."/>
            <person name="Lucas S."/>
            <person name="Meincke L."/>
            <person name="Pitluck S."/>
            <person name="Tapia R."/>
            <person name="Teshima H."/>
            <person name="Woyke T."/>
            <person name="Fox B.G."/>
            <person name="Angert E.R."/>
            <person name="Currie C.R."/>
        </authorList>
    </citation>
    <scope>NUCLEOTIDE SEQUENCE [LARGE SCALE GENOMIC DNA]</scope>
    <source>
        <strain evidence="3">ATCC 49066 / DSM 5427 / NCIMB 11756 / RHM5</strain>
    </source>
</reference>
<feature type="transmembrane region" description="Helical" evidence="1">
    <location>
        <begin position="9"/>
        <end position="31"/>
    </location>
</feature>
<evidence type="ECO:0008006" key="4">
    <source>
        <dbReference type="Google" id="ProtNLM"/>
    </source>
</evidence>
<sequence length="240" mass="27000">MKKEAIHCILWFSIFLLGITFTISATLLQTLPNSSKSALLLFSICFIIIGLIASAVHYRKYVKIKTLIDHHAPVLAHWTYDISSSSTLKAALSEQKNNTISTAILSLILGIIFSLVFAYSGGTHILYTGYTLAILIILAFIIGIRCILTYYEKALKIPTEVVFGEDSIYFMNQLYGLQKSIYFLENVIITQGPEAVLQLVYGQYDIDDTPTYIISIPIPANKLQVAEHLRKYYLDLIAYE</sequence>
<dbReference type="HOGENOM" id="CLU_1154785_0_0_9"/>
<dbReference type="Proteomes" id="UP000008467">
    <property type="component" value="Chromosome"/>
</dbReference>
<evidence type="ECO:0000313" key="3">
    <source>
        <dbReference type="Proteomes" id="UP000008467"/>
    </source>
</evidence>
<keyword evidence="1" id="KW-0812">Transmembrane</keyword>
<dbReference type="KEGG" id="cle:Clole_3671"/>
<feature type="transmembrane region" description="Helical" evidence="1">
    <location>
        <begin position="37"/>
        <end position="58"/>
    </location>
</feature>